<reference evidence="1 2" key="1">
    <citation type="submission" date="2018-06" db="EMBL/GenBank/DDBJ databases">
        <title>The genome of Pseudomonas putida NX-1, a lignin degrader.</title>
        <authorList>
            <person name="Xu Z."/>
        </authorList>
    </citation>
    <scope>NUCLEOTIDE SEQUENCE [LARGE SCALE GENOMIC DNA]</scope>
    <source>
        <strain evidence="1 2">NX-1</strain>
    </source>
</reference>
<gene>
    <name evidence="1" type="ORF">C1S65_17135</name>
</gene>
<dbReference type="AlphaFoldDB" id="A0AAD0L779"/>
<organism evidence="1 2">
    <name type="scientific">Pseudomonas putida</name>
    <name type="common">Arthrobacter siderocapsulatus</name>
    <dbReference type="NCBI Taxonomy" id="303"/>
    <lineage>
        <taxon>Bacteria</taxon>
        <taxon>Pseudomonadati</taxon>
        <taxon>Pseudomonadota</taxon>
        <taxon>Gammaproteobacteria</taxon>
        <taxon>Pseudomonadales</taxon>
        <taxon>Pseudomonadaceae</taxon>
        <taxon>Pseudomonas</taxon>
    </lineage>
</organism>
<evidence type="ECO:0000313" key="2">
    <source>
        <dbReference type="Proteomes" id="UP000251617"/>
    </source>
</evidence>
<protein>
    <submittedName>
        <fullName evidence="1">Uncharacterized protein</fullName>
    </submittedName>
</protein>
<evidence type="ECO:0000313" key="1">
    <source>
        <dbReference type="EMBL" id="AXA25752.1"/>
    </source>
</evidence>
<name>A0AAD0L779_PSEPU</name>
<proteinExistence type="predicted"/>
<dbReference type="EMBL" id="CP030750">
    <property type="protein sequence ID" value="AXA25752.1"/>
    <property type="molecule type" value="Genomic_DNA"/>
</dbReference>
<dbReference type="Proteomes" id="UP000251617">
    <property type="component" value="Chromosome"/>
</dbReference>
<dbReference type="CDD" id="cd02980">
    <property type="entry name" value="TRX_Fd_family"/>
    <property type="match status" value="1"/>
</dbReference>
<sequence>MSERDGKKSSYEFIKALEEAADPDCVKACKQGPILDLYRIDFRYLPVDARIKQLMRTLMQSTAPYDCSAIATSIGDDTLGAMRQIHSNTPCYLPQLTAQQPASARGQLYHTYAQANKHHSADRGGGNCATGYVEYTAGDLDAYGWGGNRFRIVFDYLNARLYFAPLHYASWRFSGSQLETVDKPAAFSGHPNPFFWITDIK</sequence>
<accession>A0AAD0L779</accession>
<dbReference type="RefSeq" id="WP_063545514.1">
    <property type="nucleotide sequence ID" value="NZ_CP011789.1"/>
</dbReference>